<evidence type="ECO:0008006" key="4">
    <source>
        <dbReference type="Google" id="ProtNLM"/>
    </source>
</evidence>
<keyword evidence="3" id="KW-1185">Reference proteome</keyword>
<reference evidence="2 3" key="1">
    <citation type="submission" date="2018-03" db="EMBL/GenBank/DDBJ databases">
        <title>Genomic Encyclopedia of Archaeal and Bacterial Type Strains, Phase II (KMG-II): from individual species to whole genera.</title>
        <authorList>
            <person name="Goeker M."/>
        </authorList>
    </citation>
    <scope>NUCLEOTIDE SEQUENCE [LARGE SCALE GENOMIC DNA]</scope>
    <source>
        <strain evidence="2 3">DSM 18107</strain>
    </source>
</reference>
<feature type="region of interest" description="Disordered" evidence="1">
    <location>
        <begin position="1"/>
        <end position="21"/>
    </location>
</feature>
<dbReference type="EMBL" id="PYGK01000007">
    <property type="protein sequence ID" value="PSL29022.1"/>
    <property type="molecule type" value="Genomic_DNA"/>
</dbReference>
<organism evidence="2 3">
    <name type="scientific">Chitinophaga ginsengisoli</name>
    <dbReference type="NCBI Taxonomy" id="363837"/>
    <lineage>
        <taxon>Bacteria</taxon>
        <taxon>Pseudomonadati</taxon>
        <taxon>Bacteroidota</taxon>
        <taxon>Chitinophagia</taxon>
        <taxon>Chitinophagales</taxon>
        <taxon>Chitinophagaceae</taxon>
        <taxon>Chitinophaga</taxon>
    </lineage>
</organism>
<accession>A0A2P8G4W9</accession>
<proteinExistence type="predicted"/>
<evidence type="ECO:0000313" key="3">
    <source>
        <dbReference type="Proteomes" id="UP000240978"/>
    </source>
</evidence>
<gene>
    <name evidence="2" type="ORF">CLV42_107168</name>
</gene>
<dbReference type="Gene3D" id="3.60.15.10">
    <property type="entry name" value="Ribonuclease Z/Hydroxyacylglutathione hydrolase-like"/>
    <property type="match status" value="1"/>
</dbReference>
<dbReference type="RefSeq" id="WP_106603409.1">
    <property type="nucleotide sequence ID" value="NZ_PYGK01000007.1"/>
</dbReference>
<dbReference type="PANTHER" id="PTHR30619">
    <property type="entry name" value="DNA INTERNALIZATION/COMPETENCE PROTEIN COMEC/REC2"/>
    <property type="match status" value="1"/>
</dbReference>
<evidence type="ECO:0000313" key="2">
    <source>
        <dbReference type="EMBL" id="PSL29022.1"/>
    </source>
</evidence>
<sequence>MCRKRKRTTSEQDPPARSGKRLKADLTTKGPLPATSPLPLSERITTLKSYLAQWKAELLFIGTLARGDNPFSPEYVIRTATTAITAVQTQLGMQLKLFDDELKREENRAAANIVPLGRGKQAGDGNLYVQFVNIGLGDCTLVTSPQGTRIMIDCGSDGGTDDIVLDPSLQGTAPFDHVRNQVKNKMFLNGRNKIDMLLLTHIDRDHHNKIEDILQPLSGISVDITYYGGTEDFNQYFTSGTYVKTISGDTPAYIKKAIIREEKANANTFTQSINDVPVTATSGQSKALGKEFIDSNNAMVLYYEENTIGQKNSDFKISLLAANVTGAWKKNTFYKNDAKLKTAGEKKGNGTIQNKRSLIILIECFNRKVLVCGDATVVAEYVAMNHYRKSLLSKVNYLRIGHHGSPTSSSRAFANSLKRRKMAIASVGGQSLEKHHLPQKTILENFFPFPVIKKPIPNTHTIYAWEDLVRENISNITDNIWATGSNDSYQLALKPPASTIDETSPAINPARLQQSEL</sequence>
<dbReference type="InterPro" id="IPR052159">
    <property type="entry name" value="Competence_DNA_uptake"/>
</dbReference>
<evidence type="ECO:0000256" key="1">
    <source>
        <dbReference type="SAM" id="MobiDB-lite"/>
    </source>
</evidence>
<protein>
    <recommendedName>
        <fullName evidence="4">Beta-lactamase superfamily II metal-dependent hydrolase</fullName>
    </recommendedName>
</protein>
<dbReference type="OrthoDB" id="418728at2"/>
<dbReference type="AlphaFoldDB" id="A0A2P8G4W9"/>
<dbReference type="InterPro" id="IPR036866">
    <property type="entry name" value="RibonucZ/Hydroxyglut_hydro"/>
</dbReference>
<dbReference type="PANTHER" id="PTHR30619:SF1">
    <property type="entry name" value="RECOMBINATION PROTEIN 2"/>
    <property type="match status" value="1"/>
</dbReference>
<dbReference type="SUPFAM" id="SSF56281">
    <property type="entry name" value="Metallo-hydrolase/oxidoreductase"/>
    <property type="match status" value="1"/>
</dbReference>
<comment type="caution">
    <text evidence="2">The sequence shown here is derived from an EMBL/GenBank/DDBJ whole genome shotgun (WGS) entry which is preliminary data.</text>
</comment>
<name>A0A2P8G4W9_9BACT</name>
<dbReference type="Proteomes" id="UP000240978">
    <property type="component" value="Unassembled WGS sequence"/>
</dbReference>